<dbReference type="GO" id="GO:0005085">
    <property type="term" value="F:guanyl-nucleotide exchange factor activity"/>
    <property type="evidence" value="ECO:0007669"/>
    <property type="project" value="UniProtKB-KW"/>
</dbReference>
<dbReference type="PROSITE" id="PS50002">
    <property type="entry name" value="SH3"/>
    <property type="match status" value="1"/>
</dbReference>
<dbReference type="PROSITE" id="PS50020">
    <property type="entry name" value="WW_DOMAIN_2"/>
    <property type="match status" value="2"/>
</dbReference>
<dbReference type="Gene3D" id="1.10.840.10">
    <property type="entry name" value="Ras guanine-nucleotide exchange factors catalytic domain"/>
    <property type="match status" value="2"/>
</dbReference>
<dbReference type="InterPro" id="IPR000651">
    <property type="entry name" value="Ras-like_Gua-exchang_fac_N"/>
</dbReference>
<feature type="domain" description="Ras-GEF" evidence="7">
    <location>
        <begin position="1233"/>
        <end position="1549"/>
    </location>
</feature>
<evidence type="ECO:0000256" key="1">
    <source>
        <dbReference type="ARBA" id="ARBA00022443"/>
    </source>
</evidence>
<evidence type="ECO:0000313" key="11">
    <source>
        <dbReference type="Proteomes" id="UP000053611"/>
    </source>
</evidence>
<feature type="compositionally biased region" description="Low complexity" evidence="5">
    <location>
        <begin position="257"/>
        <end position="275"/>
    </location>
</feature>
<feature type="compositionally biased region" description="Polar residues" evidence="5">
    <location>
        <begin position="883"/>
        <end position="911"/>
    </location>
</feature>
<feature type="compositionally biased region" description="Low complexity" evidence="5">
    <location>
        <begin position="355"/>
        <end position="364"/>
    </location>
</feature>
<dbReference type="Proteomes" id="UP000053611">
    <property type="component" value="Unassembled WGS sequence"/>
</dbReference>
<feature type="compositionally biased region" description="Low complexity" evidence="5">
    <location>
        <begin position="451"/>
        <end position="466"/>
    </location>
</feature>
<reference evidence="10 11" key="1">
    <citation type="submission" date="2015-03" db="EMBL/GenBank/DDBJ databases">
        <title>Genomics and transcriptomics of the oil-accumulating basidiomycete yeast T. oleaginosus allow insights into substrate utilization and the diverse evolutionary trajectories of mating systems in fungi.</title>
        <authorList>
            <consortium name="DOE Joint Genome Institute"/>
            <person name="Kourist R."/>
            <person name="Kracht O."/>
            <person name="Bracharz F."/>
            <person name="Lipzen A."/>
            <person name="Nolan M."/>
            <person name="Ohm R."/>
            <person name="Grigoriev I."/>
            <person name="Sun S."/>
            <person name="Heitman J."/>
            <person name="Bruck T."/>
            <person name="Nowrousian M."/>
        </authorList>
    </citation>
    <scope>NUCLEOTIDE SEQUENCE [LARGE SCALE GENOMIC DNA]</scope>
    <source>
        <strain evidence="10 11">IBC0246</strain>
    </source>
</reference>
<evidence type="ECO:0000313" key="10">
    <source>
        <dbReference type="EMBL" id="KLT38685.1"/>
    </source>
</evidence>
<dbReference type="SUPFAM" id="SSF48366">
    <property type="entry name" value="Ras GEF"/>
    <property type="match status" value="1"/>
</dbReference>
<feature type="compositionally biased region" description="Polar residues" evidence="5">
    <location>
        <begin position="471"/>
        <end position="482"/>
    </location>
</feature>
<feature type="compositionally biased region" description="Low complexity" evidence="5">
    <location>
        <begin position="37"/>
        <end position="60"/>
    </location>
</feature>
<evidence type="ECO:0000259" key="7">
    <source>
        <dbReference type="PROSITE" id="PS50009"/>
    </source>
</evidence>
<feature type="domain" description="WW" evidence="8">
    <location>
        <begin position="415"/>
        <end position="449"/>
    </location>
</feature>
<feature type="compositionally biased region" description="Basic and acidic residues" evidence="5">
    <location>
        <begin position="293"/>
        <end position="302"/>
    </location>
</feature>
<feature type="region of interest" description="Disordered" evidence="5">
    <location>
        <begin position="864"/>
        <end position="1032"/>
    </location>
</feature>
<dbReference type="InterPro" id="IPR036964">
    <property type="entry name" value="RASGEF_cat_dom_sf"/>
</dbReference>
<dbReference type="Gene3D" id="1.20.870.10">
    <property type="entry name" value="Son of sevenless (SoS) protein Chain: S domain 1"/>
    <property type="match status" value="1"/>
</dbReference>
<keyword evidence="1 4" id="KW-0728">SH3 domain</keyword>
<feature type="compositionally biased region" description="Polar residues" evidence="5">
    <location>
        <begin position="962"/>
        <end position="971"/>
    </location>
</feature>
<dbReference type="PANTHER" id="PTHR23113:SF368">
    <property type="entry name" value="CELL DIVISION CONTROL PROTEIN 25"/>
    <property type="match status" value="1"/>
</dbReference>
<accession>A0A0J0XC91</accession>
<feature type="domain" description="SH3" evidence="6">
    <location>
        <begin position="120"/>
        <end position="179"/>
    </location>
</feature>
<dbReference type="InterPro" id="IPR001895">
    <property type="entry name" value="RASGEF_cat_dom"/>
</dbReference>
<evidence type="ECO:0000259" key="8">
    <source>
        <dbReference type="PROSITE" id="PS50020"/>
    </source>
</evidence>
<dbReference type="STRING" id="879819.A0A0J0XC91"/>
<dbReference type="PROSITE" id="PS50009">
    <property type="entry name" value="RASGEF_CAT"/>
    <property type="match status" value="1"/>
</dbReference>
<dbReference type="InterPro" id="IPR001202">
    <property type="entry name" value="WW_dom"/>
</dbReference>
<dbReference type="InterPro" id="IPR008937">
    <property type="entry name" value="Ras-like_GEF"/>
</dbReference>
<evidence type="ECO:0000256" key="3">
    <source>
        <dbReference type="PROSITE-ProRule" id="PRU00168"/>
    </source>
</evidence>
<feature type="domain" description="WW" evidence="8">
    <location>
        <begin position="315"/>
        <end position="348"/>
    </location>
</feature>
<feature type="region of interest" description="Disordered" evidence="5">
    <location>
        <begin position="37"/>
        <end position="94"/>
    </location>
</feature>
<keyword evidence="11" id="KW-1185">Reference proteome</keyword>
<dbReference type="Gene3D" id="2.20.70.10">
    <property type="match status" value="1"/>
</dbReference>
<dbReference type="CDD" id="cd06224">
    <property type="entry name" value="REM"/>
    <property type="match status" value="1"/>
</dbReference>
<dbReference type="SMART" id="SM00147">
    <property type="entry name" value="RasGEF"/>
    <property type="match status" value="1"/>
</dbReference>
<dbReference type="SUPFAM" id="SSF50044">
    <property type="entry name" value="SH3-domain"/>
    <property type="match status" value="1"/>
</dbReference>
<dbReference type="OrthoDB" id="546434at2759"/>
<feature type="region of interest" description="Disordered" evidence="5">
    <location>
        <begin position="350"/>
        <end position="384"/>
    </location>
</feature>
<dbReference type="Pfam" id="PF00618">
    <property type="entry name" value="RasGEF_N"/>
    <property type="match status" value="1"/>
</dbReference>
<dbReference type="SMART" id="SM00326">
    <property type="entry name" value="SH3"/>
    <property type="match status" value="1"/>
</dbReference>
<dbReference type="Gene3D" id="2.30.30.40">
    <property type="entry name" value="SH3 Domains"/>
    <property type="match status" value="1"/>
</dbReference>
<protein>
    <submittedName>
        <fullName evidence="10">Ras GEF</fullName>
    </submittedName>
</protein>
<organism evidence="10 11">
    <name type="scientific">Cutaneotrichosporon oleaginosum</name>
    <dbReference type="NCBI Taxonomy" id="879819"/>
    <lineage>
        <taxon>Eukaryota</taxon>
        <taxon>Fungi</taxon>
        <taxon>Dikarya</taxon>
        <taxon>Basidiomycota</taxon>
        <taxon>Agaricomycotina</taxon>
        <taxon>Tremellomycetes</taxon>
        <taxon>Trichosporonales</taxon>
        <taxon>Trichosporonaceae</taxon>
        <taxon>Cutaneotrichosporon</taxon>
    </lineage>
</organism>
<name>A0A0J0XC91_9TREE</name>
<dbReference type="CDD" id="cd00201">
    <property type="entry name" value="WW"/>
    <property type="match status" value="1"/>
</dbReference>
<feature type="compositionally biased region" description="Polar residues" evidence="5">
    <location>
        <begin position="76"/>
        <end position="94"/>
    </location>
</feature>
<evidence type="ECO:0000259" key="6">
    <source>
        <dbReference type="PROSITE" id="PS50002"/>
    </source>
</evidence>
<evidence type="ECO:0000256" key="2">
    <source>
        <dbReference type="ARBA" id="ARBA00022658"/>
    </source>
</evidence>
<feature type="domain" description="N-terminal Ras-GEF" evidence="9">
    <location>
        <begin position="1065"/>
        <end position="1196"/>
    </location>
</feature>
<keyword evidence="2 3" id="KW-0344">Guanine-nucleotide releasing factor</keyword>
<evidence type="ECO:0000256" key="5">
    <source>
        <dbReference type="SAM" id="MobiDB-lite"/>
    </source>
</evidence>
<feature type="region of interest" description="Disordered" evidence="5">
    <location>
        <begin position="249"/>
        <end position="320"/>
    </location>
</feature>
<feature type="compositionally biased region" description="Low complexity" evidence="5">
    <location>
        <begin position="944"/>
        <end position="957"/>
    </location>
</feature>
<dbReference type="InterPro" id="IPR036028">
    <property type="entry name" value="SH3-like_dom_sf"/>
</dbReference>
<evidence type="ECO:0000259" key="9">
    <source>
        <dbReference type="PROSITE" id="PS50212"/>
    </source>
</evidence>
<dbReference type="SMART" id="SM00229">
    <property type="entry name" value="RasGEFN"/>
    <property type="match status" value="1"/>
</dbReference>
<dbReference type="SMART" id="SM00456">
    <property type="entry name" value="WW"/>
    <property type="match status" value="2"/>
</dbReference>
<dbReference type="Pfam" id="PF00617">
    <property type="entry name" value="RasGEF"/>
    <property type="match status" value="1"/>
</dbReference>
<dbReference type="GO" id="GO:0005886">
    <property type="term" value="C:plasma membrane"/>
    <property type="evidence" value="ECO:0007669"/>
    <property type="project" value="TreeGrafter"/>
</dbReference>
<dbReference type="CDD" id="cd00155">
    <property type="entry name" value="RasGEF"/>
    <property type="match status" value="1"/>
</dbReference>
<dbReference type="EMBL" id="KQ087289">
    <property type="protein sequence ID" value="KLT38685.1"/>
    <property type="molecule type" value="Genomic_DNA"/>
</dbReference>
<dbReference type="PRINTS" id="PR00452">
    <property type="entry name" value="SH3DOMAIN"/>
</dbReference>
<gene>
    <name evidence="10" type="ORF">CC85DRAFT_266729</name>
</gene>
<proteinExistence type="predicted"/>
<feature type="region of interest" description="Disordered" evidence="5">
    <location>
        <begin position="439"/>
        <end position="495"/>
    </location>
</feature>
<dbReference type="CDD" id="cd11883">
    <property type="entry name" value="SH3_Sdc25"/>
    <property type="match status" value="1"/>
</dbReference>
<dbReference type="SUPFAM" id="SSF51045">
    <property type="entry name" value="WW domain"/>
    <property type="match status" value="1"/>
</dbReference>
<dbReference type="InterPro" id="IPR036020">
    <property type="entry name" value="WW_dom_sf"/>
</dbReference>
<dbReference type="GO" id="GO:0007265">
    <property type="term" value="P:Ras protein signal transduction"/>
    <property type="evidence" value="ECO:0007669"/>
    <property type="project" value="TreeGrafter"/>
</dbReference>
<dbReference type="Pfam" id="PF00018">
    <property type="entry name" value="SH3_1"/>
    <property type="match status" value="1"/>
</dbReference>
<sequence length="1572" mass="170712">MIMPPPDSHISATSILSPPSSGFDALGIVDLTSSNPGGASASGGASHLTSQTSSSGSGSTFHDDPRRGRAAAPSFQYRQPNRNTYSQPYRGGYTSTADADLSAEALGLPPDTEISRIGEGESYRVRAVYDFDAADESALSFRAGDVIEVLTLLPSGWWDGMLGQSRGWFPSNYVEDYDQDDDSQYGDYVEMGADGSLHTPNVENVSDVVEVENNPPGAFLGTHWSMDGTTSLDDYLDIEMMPDDRNALLHRRRRTDSLASRASRSSRVSRSSRASYQSTGRVGPAAVTAGARRSGDDDQSHDDPDETLQQASHARGHRDAWVPTLTADGQVYYHNTTTGEDAWYIPEGVDELGMSRPPSQASSQPRDDPGNGRVHPLNHDSRDLHRLSSYDRAPRSAAVAPPSADDFRIPATRQARLPYPWLARLTDDGRSWFYINQVTGEMSRDPPPQTPTTATTTDSGQDGTASARRPSVSTIASTTLSVTRPPRRSSLRHSQVDWEDRIRTALAPLYQAPPQPMLSDYIDKLRNNINNLYEAAMTGADVQTEKEEALRAHVGMQQALAKDSAACASLNECERSVVDATRQLFLALGYVGPSIPPPGGHDSGFSDDPQRPQWCTDMSLVGVLGLIASTVRVATEGSRDGSTTRTPWDNVMRAAAKMRATLEAFPAIVSMDQAERESTVGRQLLAWFGAEHVGDFMSGRFGFGTQFDPELRPLDQVVVVEVQKLKAEVDAALRAAAAQAGGAVFDLIRSSSVFRDAVARIDVAIVTDLDGDKDSAGEEEHPEDARHYAELVARARSSLRDLDDACMSLDTAAADIFLNIEEPGSLPTRELVGQAVSTVFRALSSLLVVAQQQAASVEQGVVKGSIGGRSPRKTLSAAHTRGASATSMESPSHTRVQSQHTRNASGGSTESRATRITGGSAEQEFLDGDDRRSVTDKANKRLSRQSQPSASASQTSLVKPQGPSSSKTSLGDQPDSEAGSMRGSNRSSILKAVPSFLRTGRSDSVSQGKPSKKLSRIKDDRSSMIFSSPPPAAPMAAPPAAAMRAAPPWYLSSDYPPGDIVFDEEKGTVKAGTIRALIERLTPHTSSDTAFFQAFLLTYRSFVSTDDLVELLLERYHVEAPADLTEEQMKEWKLRKQTPIRLRVANTLKTWLEHHYIEEQDRNALDVVEDFATTTLMANGSELLSKQLLQLVDRRRRGEATAKSRIVMGGPAPQPPIQPRIVPGKPLTLLDIQPLELARQLTILESGQFVKIRPPEFLNKKWQREDSDVAAPNLTAAITSSNALSLLIQKIIVQNKDVKQRAAVIKHLVRTCVECKDLNNFSSMSAVCAGLTASSVQRLRKSWEPQSEKTMRDFAMLEALMSSTRNFQKHKEMLKTINPPCVPFLGFYLSMLVFIEDGNRDYVPAPLLDANGNVVRTTSMGRTASMTSAMTRVGSTSSGLDGTIGRNSVAPSMTSISTVNSNGIAPSTSSTLVASTSSSNGGDKERPMLINFFKRGLTAEILREIQQYQAQPYNLALCKPVMDFLEEQLSSVTESVDELYEISLVTEPKERSQVLADERAMGAMAAIGMGRT</sequence>
<dbReference type="InterPro" id="IPR023578">
    <property type="entry name" value="Ras_GEF_dom_sf"/>
</dbReference>
<dbReference type="InterPro" id="IPR001452">
    <property type="entry name" value="SH3_domain"/>
</dbReference>
<dbReference type="FunFam" id="2.30.30.40:FF:000072">
    <property type="entry name" value="Unconventional Myosin IB"/>
    <property type="match status" value="1"/>
</dbReference>
<dbReference type="PANTHER" id="PTHR23113">
    <property type="entry name" value="GUANINE NUCLEOTIDE EXCHANGE FACTOR"/>
    <property type="match status" value="1"/>
</dbReference>
<feature type="compositionally biased region" description="Basic and acidic residues" evidence="5">
    <location>
        <begin position="928"/>
        <end position="939"/>
    </location>
</feature>
<dbReference type="PROSITE" id="PS50212">
    <property type="entry name" value="RASGEF_NTER"/>
    <property type="match status" value="1"/>
</dbReference>
<evidence type="ECO:0000256" key="4">
    <source>
        <dbReference type="PROSITE-ProRule" id="PRU00192"/>
    </source>
</evidence>